<evidence type="ECO:0000256" key="1">
    <source>
        <dbReference type="SAM" id="MobiDB-lite"/>
    </source>
</evidence>
<proteinExistence type="predicted"/>
<dbReference type="OrthoDB" id="2247093at2759"/>
<dbReference type="OMA" id="MSKRPHA"/>
<dbReference type="Proteomes" id="UP000076632">
    <property type="component" value="Unassembled WGS sequence"/>
</dbReference>
<dbReference type="Gene3D" id="1.20.5.170">
    <property type="match status" value="1"/>
</dbReference>
<feature type="compositionally biased region" description="Polar residues" evidence="1">
    <location>
        <begin position="90"/>
        <end position="101"/>
    </location>
</feature>
<accession>A0A165JGH0</accession>
<dbReference type="InterPro" id="IPR004827">
    <property type="entry name" value="bZIP"/>
</dbReference>
<dbReference type="CDD" id="cd14705">
    <property type="entry name" value="bZIP_Zip1"/>
    <property type="match status" value="1"/>
</dbReference>
<feature type="region of interest" description="Disordered" evidence="1">
    <location>
        <begin position="1"/>
        <end position="307"/>
    </location>
</feature>
<reference evidence="3 4" key="1">
    <citation type="journal article" date="2016" name="Fungal Biol.">
        <title>The genome of Xylona heveae provides a window into fungal endophytism.</title>
        <authorList>
            <person name="Gazis R."/>
            <person name="Kuo A."/>
            <person name="Riley R."/>
            <person name="LaButti K."/>
            <person name="Lipzen A."/>
            <person name="Lin J."/>
            <person name="Amirebrahimi M."/>
            <person name="Hesse C.N."/>
            <person name="Spatafora J.W."/>
            <person name="Henrissat B."/>
            <person name="Hainaut M."/>
            <person name="Grigoriev I.V."/>
            <person name="Hibbett D.S."/>
        </authorList>
    </citation>
    <scope>NUCLEOTIDE SEQUENCE [LARGE SCALE GENOMIC DNA]</scope>
    <source>
        <strain evidence="3 4">TC161</strain>
    </source>
</reference>
<feature type="domain" description="BZIP" evidence="2">
    <location>
        <begin position="343"/>
        <end position="357"/>
    </location>
</feature>
<feature type="compositionally biased region" description="Pro residues" evidence="1">
    <location>
        <begin position="477"/>
        <end position="488"/>
    </location>
</feature>
<dbReference type="InParanoid" id="A0A165JGH0"/>
<feature type="region of interest" description="Disordered" evidence="1">
    <location>
        <begin position="397"/>
        <end position="457"/>
    </location>
</feature>
<name>A0A165JGH0_XYLHT</name>
<evidence type="ECO:0000313" key="4">
    <source>
        <dbReference type="Proteomes" id="UP000076632"/>
    </source>
</evidence>
<protein>
    <recommendedName>
        <fullName evidence="2">BZIP domain-containing protein</fullName>
    </recommendedName>
</protein>
<dbReference type="AlphaFoldDB" id="A0A165JGH0"/>
<dbReference type="Pfam" id="PF07716">
    <property type="entry name" value="bZIP_2"/>
    <property type="match status" value="1"/>
</dbReference>
<gene>
    <name evidence="3" type="ORF">L228DRAFT_235307</name>
</gene>
<evidence type="ECO:0000313" key="3">
    <source>
        <dbReference type="EMBL" id="KZF26205.1"/>
    </source>
</evidence>
<feature type="compositionally biased region" description="Polar residues" evidence="1">
    <location>
        <begin position="264"/>
        <end position="278"/>
    </location>
</feature>
<sequence length="544" mass="58064">MSGKAATPNTLEKPLGSRNLEVSSKTPLFRPGSLAAQDEEDRRTGRGSVSQRSAELPSTGLVQAPPDIVVPRTRSALDKPPRSIGVHSMLNPTQPETSAPRNNLRRSAAHLETEPPPALKPRLSTNSGPEAESTMLSDVRQSRVDRARGGAEQGPFAPTSPARRTVSLRPTPLSEASIDAKQSPFLSPRAASHSNTHRTTSVPELTRPVSPPGRLKQSLSFPAAPALRSPRGGRSGEVFPIAPSRSASPPALYPSFGQAPPHTSPSLHSAPSTFAQYNIATGGIGSGGPIPASHPSPASDGRYGPIMMPSAQSGYQLMTLETDQGPIQVPVDVQAASRVADEKRRRNAGASARFRQRRKEKEREASHTISKLEQQVRDLAEDADFYRQERDHFRKIAYDAGGKGQMVPRPPSPRQRRMLQSSGPLTPGMLWQADQLQGDSDRRARRSASLQSLSYAGSPPIPSLVAANLAVTVPPPSIPPPHPAPPPQIATYGRAVLPPEPSDAHSVAGRGPVVTMSAPPSSNTFETYAPKPFDRAWQAGPSSR</sequence>
<feature type="region of interest" description="Disordered" evidence="1">
    <location>
        <begin position="336"/>
        <end position="370"/>
    </location>
</feature>
<keyword evidence="4" id="KW-1185">Reference proteome</keyword>
<feature type="compositionally biased region" description="Low complexity" evidence="1">
    <location>
        <begin position="289"/>
        <end position="299"/>
    </location>
</feature>
<dbReference type="EMBL" id="KV407454">
    <property type="protein sequence ID" value="KZF26205.1"/>
    <property type="molecule type" value="Genomic_DNA"/>
</dbReference>
<dbReference type="RefSeq" id="XP_018191760.1">
    <property type="nucleotide sequence ID" value="XM_018330706.1"/>
</dbReference>
<dbReference type="GO" id="GO:0003700">
    <property type="term" value="F:DNA-binding transcription factor activity"/>
    <property type="evidence" value="ECO:0007669"/>
    <property type="project" value="InterPro"/>
</dbReference>
<feature type="region of interest" description="Disordered" evidence="1">
    <location>
        <begin position="477"/>
        <end position="544"/>
    </location>
</feature>
<evidence type="ECO:0000259" key="2">
    <source>
        <dbReference type="PROSITE" id="PS00036"/>
    </source>
</evidence>
<organism evidence="3 4">
    <name type="scientific">Xylona heveae (strain CBS 132557 / TC161)</name>
    <dbReference type="NCBI Taxonomy" id="1328760"/>
    <lineage>
        <taxon>Eukaryota</taxon>
        <taxon>Fungi</taxon>
        <taxon>Dikarya</taxon>
        <taxon>Ascomycota</taxon>
        <taxon>Pezizomycotina</taxon>
        <taxon>Xylonomycetes</taxon>
        <taxon>Xylonales</taxon>
        <taxon>Xylonaceae</taxon>
        <taxon>Xylona</taxon>
    </lineage>
</organism>
<dbReference type="GeneID" id="28895843"/>
<dbReference type="PROSITE" id="PS00036">
    <property type="entry name" value="BZIP_BASIC"/>
    <property type="match status" value="1"/>
</dbReference>
<feature type="compositionally biased region" description="Basic and acidic residues" evidence="1">
    <location>
        <begin position="140"/>
        <end position="149"/>
    </location>
</feature>
<feature type="compositionally biased region" description="Polar residues" evidence="1">
    <location>
        <begin position="192"/>
        <end position="203"/>
    </location>
</feature>
<feature type="compositionally biased region" description="Low complexity" evidence="1">
    <location>
        <begin position="240"/>
        <end position="255"/>
    </location>
</feature>